<evidence type="ECO:0008006" key="4">
    <source>
        <dbReference type="Google" id="ProtNLM"/>
    </source>
</evidence>
<proteinExistence type="inferred from homology"/>
<comment type="similarity">
    <text evidence="1">Belongs to the MEIG1 family.</text>
</comment>
<evidence type="ECO:0000256" key="1">
    <source>
        <dbReference type="ARBA" id="ARBA00008514"/>
    </source>
</evidence>
<dbReference type="EMBL" id="CAJHNH020000956">
    <property type="protein sequence ID" value="CAG5120727.1"/>
    <property type="molecule type" value="Genomic_DNA"/>
</dbReference>
<dbReference type="Pfam" id="PF15163">
    <property type="entry name" value="Meiosis_expr"/>
    <property type="match status" value="1"/>
</dbReference>
<dbReference type="PANTHER" id="PTHR17008:SF1">
    <property type="entry name" value="MEIOSIS EXPRESSED GENE 1 PROTEIN HOMOLOG"/>
    <property type="match status" value="1"/>
</dbReference>
<evidence type="ECO:0000313" key="2">
    <source>
        <dbReference type="EMBL" id="CAG5120727.1"/>
    </source>
</evidence>
<accession>A0A8S3YUA9</accession>
<sequence>MAKSLRVISVSKPKSMMRPTQWDEAVEEAYRFQLAGYRDEIEYREVQRTDHVDRWPHNGFVKKLIRRDGCFYYYNKTRECPDKQINRTKLYAY</sequence>
<dbReference type="InterPro" id="IPR020186">
    <property type="entry name" value="Meiosis-expressed_gene_1"/>
</dbReference>
<dbReference type="AlphaFoldDB" id="A0A8S3YUA9"/>
<dbReference type="PANTHER" id="PTHR17008">
    <property type="entry name" value="MEIOSIS-EXPRESSED GENE 1 PROTEIN"/>
    <property type="match status" value="1"/>
</dbReference>
<dbReference type="GO" id="GO:0005634">
    <property type="term" value="C:nucleus"/>
    <property type="evidence" value="ECO:0007669"/>
    <property type="project" value="InterPro"/>
</dbReference>
<name>A0A8S3YUA9_9EUPU</name>
<protein>
    <recommendedName>
        <fullName evidence="4">Meiosis expressed gene 1 protein homolog</fullName>
    </recommendedName>
</protein>
<dbReference type="Proteomes" id="UP000678393">
    <property type="component" value="Unassembled WGS sequence"/>
</dbReference>
<dbReference type="OrthoDB" id="10023051at2759"/>
<comment type="caution">
    <text evidence="2">The sequence shown here is derived from an EMBL/GenBank/DDBJ whole genome shotgun (WGS) entry which is preliminary data.</text>
</comment>
<organism evidence="2 3">
    <name type="scientific">Candidula unifasciata</name>
    <dbReference type="NCBI Taxonomy" id="100452"/>
    <lineage>
        <taxon>Eukaryota</taxon>
        <taxon>Metazoa</taxon>
        <taxon>Spiralia</taxon>
        <taxon>Lophotrochozoa</taxon>
        <taxon>Mollusca</taxon>
        <taxon>Gastropoda</taxon>
        <taxon>Heterobranchia</taxon>
        <taxon>Euthyneura</taxon>
        <taxon>Panpulmonata</taxon>
        <taxon>Eupulmonata</taxon>
        <taxon>Stylommatophora</taxon>
        <taxon>Helicina</taxon>
        <taxon>Helicoidea</taxon>
        <taxon>Geomitridae</taxon>
        <taxon>Candidula</taxon>
    </lineage>
</organism>
<reference evidence="2" key="1">
    <citation type="submission" date="2021-04" db="EMBL/GenBank/DDBJ databases">
        <authorList>
            <consortium name="Molecular Ecology Group"/>
        </authorList>
    </citation>
    <scope>NUCLEOTIDE SEQUENCE</scope>
</reference>
<keyword evidence="3" id="KW-1185">Reference proteome</keyword>
<gene>
    <name evidence="2" type="ORF">CUNI_LOCUS6285</name>
</gene>
<evidence type="ECO:0000313" key="3">
    <source>
        <dbReference type="Proteomes" id="UP000678393"/>
    </source>
</evidence>